<proteinExistence type="predicted"/>
<protein>
    <submittedName>
        <fullName evidence="1">Uncharacterized protein</fullName>
    </submittedName>
</protein>
<comment type="caution">
    <text evidence="1">The sequence shown here is derived from an EMBL/GenBank/DDBJ whole genome shotgun (WGS) entry which is preliminary data.</text>
</comment>
<name>A0A495QWT8_9ACTN</name>
<reference evidence="1 2" key="1">
    <citation type="submission" date="2018-10" db="EMBL/GenBank/DDBJ databases">
        <title>Genomic Encyclopedia of Archaeal and Bacterial Type Strains, Phase II (KMG-II): from individual species to whole genera.</title>
        <authorList>
            <person name="Goeker M."/>
        </authorList>
    </citation>
    <scope>NUCLEOTIDE SEQUENCE [LARGE SCALE GENOMIC DNA]</scope>
    <source>
        <strain evidence="1 2">DSM 43383</strain>
    </source>
</reference>
<dbReference type="EMBL" id="RBWU01000001">
    <property type="protein sequence ID" value="RKS78641.1"/>
    <property type="molecule type" value="Genomic_DNA"/>
</dbReference>
<organism evidence="1 2">
    <name type="scientific">Actinomadura pelletieri DSM 43383</name>
    <dbReference type="NCBI Taxonomy" id="1120940"/>
    <lineage>
        <taxon>Bacteria</taxon>
        <taxon>Bacillati</taxon>
        <taxon>Actinomycetota</taxon>
        <taxon>Actinomycetes</taxon>
        <taxon>Streptosporangiales</taxon>
        <taxon>Thermomonosporaceae</taxon>
        <taxon>Actinomadura</taxon>
    </lineage>
</organism>
<sequence>MTAMPSPVRDPGLARLERDLASAEFDSGVDAGLWRLVSLDWPVLVVAITAGDDRELGMRLDVDGYPVTAPAGQPWDLARNTPLSVQRWPTGRTAETVFHRDWSPQNGNAPYLACDRRGLMAHPNWAGERPERAWNPNRTITFYLAEIHRELGNARLPDGHQ</sequence>
<dbReference type="Proteomes" id="UP000274601">
    <property type="component" value="Unassembled WGS sequence"/>
</dbReference>
<dbReference type="AlphaFoldDB" id="A0A495QWT8"/>
<evidence type="ECO:0000313" key="1">
    <source>
        <dbReference type="EMBL" id="RKS78641.1"/>
    </source>
</evidence>
<evidence type="ECO:0000313" key="2">
    <source>
        <dbReference type="Proteomes" id="UP000274601"/>
    </source>
</evidence>
<dbReference type="Pfam" id="PF24702">
    <property type="entry name" value="DUF7665"/>
    <property type="match status" value="1"/>
</dbReference>
<gene>
    <name evidence="1" type="ORF">BZB76_0058</name>
</gene>
<keyword evidence="2" id="KW-1185">Reference proteome</keyword>
<accession>A0A495QWT8</accession>
<dbReference type="InterPro" id="IPR056082">
    <property type="entry name" value="BilB-like"/>
</dbReference>